<dbReference type="VEuPathDB" id="TrichDB:TVAG_185710"/>
<dbReference type="AlphaFoldDB" id="A2D8L5"/>
<protein>
    <submittedName>
        <fullName evidence="2">Uncharacterized protein</fullName>
    </submittedName>
</protein>
<dbReference type="InParanoid" id="A2D8L5"/>
<gene>
    <name evidence="2" type="ORF">TVAG_185710</name>
</gene>
<organism evidence="2 3">
    <name type="scientific">Trichomonas vaginalis (strain ATCC PRA-98 / G3)</name>
    <dbReference type="NCBI Taxonomy" id="412133"/>
    <lineage>
        <taxon>Eukaryota</taxon>
        <taxon>Metamonada</taxon>
        <taxon>Parabasalia</taxon>
        <taxon>Trichomonadida</taxon>
        <taxon>Trichomonadidae</taxon>
        <taxon>Trichomonas</taxon>
    </lineage>
</organism>
<accession>A2D8L5</accession>
<keyword evidence="1" id="KW-0175">Coiled coil</keyword>
<feature type="coiled-coil region" evidence="1">
    <location>
        <begin position="264"/>
        <end position="308"/>
    </location>
</feature>
<evidence type="ECO:0000313" key="2">
    <source>
        <dbReference type="EMBL" id="EAY23264.1"/>
    </source>
</evidence>
<reference evidence="2" key="2">
    <citation type="journal article" date="2007" name="Science">
        <title>Draft genome sequence of the sexually transmitted pathogen Trichomonas vaginalis.</title>
        <authorList>
            <person name="Carlton J.M."/>
            <person name="Hirt R.P."/>
            <person name="Silva J.C."/>
            <person name="Delcher A.L."/>
            <person name="Schatz M."/>
            <person name="Zhao Q."/>
            <person name="Wortman J.R."/>
            <person name="Bidwell S.L."/>
            <person name="Alsmark U.C.M."/>
            <person name="Besteiro S."/>
            <person name="Sicheritz-Ponten T."/>
            <person name="Noel C.J."/>
            <person name="Dacks J.B."/>
            <person name="Foster P.G."/>
            <person name="Simillion C."/>
            <person name="Van de Peer Y."/>
            <person name="Miranda-Saavedra D."/>
            <person name="Barton G.J."/>
            <person name="Westrop G.D."/>
            <person name="Mueller S."/>
            <person name="Dessi D."/>
            <person name="Fiori P.L."/>
            <person name="Ren Q."/>
            <person name="Paulsen I."/>
            <person name="Zhang H."/>
            <person name="Bastida-Corcuera F.D."/>
            <person name="Simoes-Barbosa A."/>
            <person name="Brown M.T."/>
            <person name="Hayes R.D."/>
            <person name="Mukherjee M."/>
            <person name="Okumura C.Y."/>
            <person name="Schneider R."/>
            <person name="Smith A.J."/>
            <person name="Vanacova S."/>
            <person name="Villalvazo M."/>
            <person name="Haas B.J."/>
            <person name="Pertea M."/>
            <person name="Feldblyum T.V."/>
            <person name="Utterback T.R."/>
            <person name="Shu C.L."/>
            <person name="Osoegawa K."/>
            <person name="de Jong P.J."/>
            <person name="Hrdy I."/>
            <person name="Horvathova L."/>
            <person name="Zubacova Z."/>
            <person name="Dolezal P."/>
            <person name="Malik S.B."/>
            <person name="Logsdon J.M. Jr."/>
            <person name="Henze K."/>
            <person name="Gupta A."/>
            <person name="Wang C.C."/>
            <person name="Dunne R.L."/>
            <person name="Upcroft J.A."/>
            <person name="Upcroft P."/>
            <person name="White O."/>
            <person name="Salzberg S.L."/>
            <person name="Tang P."/>
            <person name="Chiu C.-H."/>
            <person name="Lee Y.-S."/>
            <person name="Embley T.M."/>
            <person name="Coombs G.H."/>
            <person name="Mottram J.C."/>
            <person name="Tachezy J."/>
            <person name="Fraser-Liggett C.M."/>
            <person name="Johnson P.J."/>
        </authorList>
    </citation>
    <scope>NUCLEOTIDE SEQUENCE [LARGE SCALE GENOMIC DNA]</scope>
    <source>
        <strain evidence="2">G3</strain>
    </source>
</reference>
<proteinExistence type="predicted"/>
<dbReference type="KEGG" id="tva:5468826"/>
<evidence type="ECO:0000256" key="1">
    <source>
        <dbReference type="SAM" id="Coils"/>
    </source>
</evidence>
<dbReference type="Proteomes" id="UP000001542">
    <property type="component" value="Unassembled WGS sequence"/>
</dbReference>
<dbReference type="SMR" id="A2D8L5"/>
<name>A2D8L5_TRIV3</name>
<dbReference type="RefSeq" id="XP_001584250.1">
    <property type="nucleotide sequence ID" value="XM_001584200.1"/>
</dbReference>
<evidence type="ECO:0000313" key="3">
    <source>
        <dbReference type="Proteomes" id="UP000001542"/>
    </source>
</evidence>
<reference evidence="2" key="1">
    <citation type="submission" date="2006-10" db="EMBL/GenBank/DDBJ databases">
        <authorList>
            <person name="Amadeo P."/>
            <person name="Zhao Q."/>
            <person name="Wortman J."/>
            <person name="Fraser-Liggett C."/>
            <person name="Carlton J."/>
        </authorList>
    </citation>
    <scope>NUCLEOTIDE SEQUENCE</scope>
    <source>
        <strain evidence="2">G3</strain>
    </source>
</reference>
<feature type="coiled-coil region" evidence="1">
    <location>
        <begin position="168"/>
        <end position="237"/>
    </location>
</feature>
<feature type="coiled-coil region" evidence="1">
    <location>
        <begin position="49"/>
        <end position="76"/>
    </location>
</feature>
<sequence length="319" mass="36752">MQENISQCLELAEKIVGVLDGGEVYKKYNRIKQKIFNNSHQSLELDPHLKKIALENRDLQRQRDELRESLQNSNTLDNYIINGLMKIQSKVVPNSAIIDPDSIEDAIASLQKAIESKLEANSSIREQYTRSNTQLREKISSLTSSTNEQLDRIKNRHIEQDHKYRLKAQEVDQQLAELNAEIEKTQSQLTELEDENNQISSELHTIDSKSSSLKRQLSEAEKRNSIALSRYNDLQNTAKLLSTELETKIGEIKMIHAQQRFNTIDIEESDIDELEAIEAEYEQLQKEHKRLSDEIKKQRLTLAGLDNNEVTKLTTISKI</sequence>
<dbReference type="EMBL" id="DS113179">
    <property type="protein sequence ID" value="EAY23264.1"/>
    <property type="molecule type" value="Genomic_DNA"/>
</dbReference>
<keyword evidence="3" id="KW-1185">Reference proteome</keyword>
<dbReference type="VEuPathDB" id="TrichDB:TVAGG3_0392540"/>